<reference evidence="5" key="3">
    <citation type="submission" date="2018-11" db="EMBL/GenBank/DDBJ databases">
        <authorList>
            <person name="Hwang Y.J."/>
            <person name="Hwang C.Y."/>
        </authorList>
    </citation>
    <scope>NUCLEOTIDE SEQUENCE</scope>
    <source>
        <strain evidence="5">R106</strain>
    </source>
</reference>
<evidence type="ECO:0000259" key="1">
    <source>
        <dbReference type="Pfam" id="PF13280"/>
    </source>
</evidence>
<feature type="domain" description="DNA-binding transcriptional repressor CapW winged helix-turn-helix" evidence="3">
    <location>
        <begin position="8"/>
        <end position="84"/>
    </location>
</feature>
<reference evidence="4 6" key="1">
    <citation type="submission" date="2018-11" db="EMBL/GenBank/DDBJ databases">
        <title>Shewanella sp. M2.</title>
        <authorList>
            <person name="Hwang Y.J."/>
            <person name="Hwang C.Y."/>
        </authorList>
    </citation>
    <scope>NUCLEOTIDE SEQUENCE [LARGE SCALE GENOMIC DNA]</scope>
    <source>
        <strain evidence="4 6">M2</strain>
    </source>
</reference>
<feature type="domain" description="DNA-binding transcriptional repressor CapW C-terminal dimerisation" evidence="2">
    <location>
        <begin position="198"/>
        <end position="268"/>
    </location>
</feature>
<proteinExistence type="predicted"/>
<organism evidence="5 7">
    <name type="scientific">Shewanella psychromarinicola</name>
    <dbReference type="NCBI Taxonomy" id="2487742"/>
    <lineage>
        <taxon>Bacteria</taxon>
        <taxon>Pseudomonadati</taxon>
        <taxon>Pseudomonadota</taxon>
        <taxon>Gammaproteobacteria</taxon>
        <taxon>Alteromonadales</taxon>
        <taxon>Shewanellaceae</taxon>
        <taxon>Shewanella</taxon>
    </lineage>
</organism>
<dbReference type="Proteomes" id="UP000278855">
    <property type="component" value="Unassembled WGS sequence"/>
</dbReference>
<dbReference type="InterPro" id="IPR026881">
    <property type="entry name" value="WYL_dom"/>
</dbReference>
<dbReference type="OrthoDB" id="6400324at2"/>
<dbReference type="InterPro" id="IPR059020">
    <property type="entry name" value="CapW_CTD"/>
</dbReference>
<evidence type="ECO:0000259" key="2">
    <source>
        <dbReference type="Pfam" id="PF26107"/>
    </source>
</evidence>
<name>A0A3N4ED51_9GAMM</name>
<reference evidence="7" key="2">
    <citation type="submission" date="2018-11" db="EMBL/GenBank/DDBJ databases">
        <title>Shewanella sp. R106.</title>
        <authorList>
            <person name="Hwang Y.J."/>
            <person name="Hwang C.Y."/>
        </authorList>
    </citation>
    <scope>NUCLEOTIDE SEQUENCE [LARGE SCALE GENOMIC DNA]</scope>
    <source>
        <strain evidence="7">R106</strain>
    </source>
</reference>
<dbReference type="InterPro" id="IPR016634">
    <property type="entry name" value="CapW-like"/>
</dbReference>
<dbReference type="InterPro" id="IPR051534">
    <property type="entry name" value="CBASS_pafABC_assoc_protein"/>
</dbReference>
<dbReference type="Proteomes" id="UP000273778">
    <property type="component" value="Chromosome"/>
</dbReference>
<evidence type="ECO:0000313" key="5">
    <source>
        <dbReference type="EMBL" id="RPA34766.1"/>
    </source>
</evidence>
<protein>
    <submittedName>
        <fullName evidence="5">WYL domain-containing protein</fullName>
    </submittedName>
</protein>
<sequence>MAKDLSHVRQYFIELILWWEGCINCKTLEQQFSITRQQANTDLKTYTSHYPNNTTKISGTYYSADTFIAYYITPNINIYLHWFATKDITTHSSFADNVSCLVLPPRKVSHNIIRVLISAIRHKQRIEVDYVSLANPENDGRIFHPHTFVNTGSRWHIRGYCEKSQNFRDLVLSRFRGEAELIDASTIDPQQDLAWHTQVNLILQPDPRLSPAKQAVLANDYQMEGGQLVMSTRAALAQYLLHELQVNTKMLDGTPEVQQLVLVNRDDIKPWLF</sequence>
<keyword evidence="6" id="KW-1185">Reference proteome</keyword>
<dbReference type="AlphaFoldDB" id="A0A3N4ED51"/>
<dbReference type="PIRSF" id="PIRSF015558">
    <property type="entry name" value="Txn_reg_DeoR_prd"/>
    <property type="match status" value="1"/>
</dbReference>
<dbReference type="Pfam" id="PF13280">
    <property type="entry name" value="WYL"/>
    <property type="match status" value="1"/>
</dbReference>
<dbReference type="Pfam" id="PF26107">
    <property type="entry name" value="BrxR_CTD"/>
    <property type="match status" value="1"/>
</dbReference>
<evidence type="ECO:0000313" key="4">
    <source>
        <dbReference type="EMBL" id="AZG36910.1"/>
    </source>
</evidence>
<dbReference type="PROSITE" id="PS52050">
    <property type="entry name" value="WYL"/>
    <property type="match status" value="1"/>
</dbReference>
<dbReference type="EMBL" id="CP034073">
    <property type="protein sequence ID" value="AZG36910.1"/>
    <property type="molecule type" value="Genomic_DNA"/>
</dbReference>
<dbReference type="EMBL" id="RKKB01000001">
    <property type="protein sequence ID" value="RPA34766.1"/>
    <property type="molecule type" value="Genomic_DNA"/>
</dbReference>
<dbReference type="Pfam" id="PF26109">
    <property type="entry name" value="WHD_BrxR"/>
    <property type="match status" value="1"/>
</dbReference>
<dbReference type="InterPro" id="IPR059019">
    <property type="entry name" value="WHD_CapW"/>
</dbReference>
<dbReference type="PANTHER" id="PTHR34580:SF3">
    <property type="entry name" value="PROTEIN PAFB"/>
    <property type="match status" value="1"/>
</dbReference>
<accession>A0A3N4ED51</accession>
<dbReference type="RefSeq" id="WP_124011886.1">
    <property type="nucleotide sequence ID" value="NZ_CP034073.1"/>
</dbReference>
<feature type="domain" description="WYL" evidence="1">
    <location>
        <begin position="112"/>
        <end position="176"/>
    </location>
</feature>
<evidence type="ECO:0000313" key="7">
    <source>
        <dbReference type="Proteomes" id="UP000278855"/>
    </source>
</evidence>
<evidence type="ECO:0000313" key="6">
    <source>
        <dbReference type="Proteomes" id="UP000273778"/>
    </source>
</evidence>
<dbReference type="KEGG" id="spsr:EGC80_19940"/>
<evidence type="ECO:0000259" key="3">
    <source>
        <dbReference type="Pfam" id="PF26109"/>
    </source>
</evidence>
<dbReference type="PANTHER" id="PTHR34580">
    <property type="match status" value="1"/>
</dbReference>
<gene>
    <name evidence="5" type="ORF">EGC77_03610</name>
    <name evidence="4" type="ORF">EGC80_19940</name>
</gene>